<protein>
    <recommendedName>
        <fullName evidence="5">Exodeoxyribonuclease 7 large subunit</fullName>
        <ecNumber evidence="5">3.1.11.6</ecNumber>
    </recommendedName>
    <alternativeName>
        <fullName evidence="5">Exodeoxyribonuclease VII large subunit</fullName>
        <shortName evidence="5">Exonuclease VII large subunit</shortName>
    </alternativeName>
</protein>
<dbReference type="InterPro" id="IPR025824">
    <property type="entry name" value="OB-fold_nuc-bd_dom"/>
</dbReference>
<dbReference type="PANTHER" id="PTHR30008:SF0">
    <property type="entry name" value="EXODEOXYRIBONUCLEASE 7 LARGE SUBUNIT"/>
    <property type="match status" value="1"/>
</dbReference>
<sequence length="416" mass="45753">MPLETSPESPAPLRQISQLLSDWIGRLGAVWVEGEVAQLNRRTGVCFLTLRDVAAEVSAQVTCRRQVLDSTNPPVTEGARVVVHVRPQFYARNGSLSLNAIEIRPVGIGELLARIEQRRQLLAAEGLFDRVRKRPLPFLPRRIGLITGRDSAAERDVLDNARRRWPGVEFSVVNARVQGTAAAEEVIAALHRLDHDDRVDVVIVARGGGSVEDLLPFSDETLVRAVAACTTPVVSAIGHEPDTPLLDLVADLRASTPTDAAKRVVPDVREELDGVQQLRDRGRRWLAAYLRHEEQGLASARSRPALADPLSLIDDRAGQIDDLCERARRTVGHRIDRANDEMAHHLARVRGLSPRSTLARGYSVTQRTDDGLVTSIDEVAPGDELDIRVTDGHLTVRVDGTRPAPEHETHETEQSA</sequence>
<comment type="function">
    <text evidence="5">Bidirectionally degrades single-stranded DNA into large acid-insoluble oligonucleotides, which are then degraded further into small acid-soluble oligonucleotides.</text>
</comment>
<reference evidence="9" key="1">
    <citation type="submission" date="2022-01" db="EMBL/GenBank/DDBJ databases">
        <title>Nocardioidaceae gen. sp. A5X3R13.</title>
        <authorList>
            <person name="Lopez Marin M.A."/>
            <person name="Uhlik O."/>
        </authorList>
    </citation>
    <scope>NUCLEOTIDE SEQUENCE</scope>
    <source>
        <strain evidence="9">A5X3R13</strain>
    </source>
</reference>
<keyword evidence="2 5" id="KW-0540">Nuclease</keyword>
<dbReference type="Proteomes" id="UP001164390">
    <property type="component" value="Chromosome"/>
</dbReference>
<dbReference type="RefSeq" id="WP_271635113.1">
    <property type="nucleotide sequence ID" value="NZ_CP094970.1"/>
</dbReference>
<dbReference type="GO" id="GO:0008855">
    <property type="term" value="F:exodeoxyribonuclease VII activity"/>
    <property type="evidence" value="ECO:0007669"/>
    <property type="project" value="UniProtKB-UniRule"/>
</dbReference>
<dbReference type="AlphaFoldDB" id="A0AA46TJY4"/>
<comment type="catalytic activity">
    <reaction evidence="5 6">
        <text>Exonucleolytic cleavage in either 5'- to 3'- or 3'- to 5'-direction to yield nucleoside 5'-phosphates.</text>
        <dbReference type="EC" id="3.1.11.6"/>
    </reaction>
</comment>
<evidence type="ECO:0000313" key="10">
    <source>
        <dbReference type="Proteomes" id="UP001164390"/>
    </source>
</evidence>
<proteinExistence type="inferred from homology"/>
<dbReference type="HAMAP" id="MF_00378">
    <property type="entry name" value="Exonuc_7_L"/>
    <property type="match status" value="1"/>
</dbReference>
<accession>A0AA46TJY4</accession>
<comment type="similarity">
    <text evidence="5 6">Belongs to the XseA family.</text>
</comment>
<evidence type="ECO:0000256" key="2">
    <source>
        <dbReference type="ARBA" id="ARBA00022722"/>
    </source>
</evidence>
<dbReference type="GO" id="GO:0009318">
    <property type="term" value="C:exodeoxyribonuclease VII complex"/>
    <property type="evidence" value="ECO:0007669"/>
    <property type="project" value="UniProtKB-UniRule"/>
</dbReference>
<keyword evidence="1 5" id="KW-0963">Cytoplasm</keyword>
<evidence type="ECO:0000256" key="5">
    <source>
        <dbReference type="HAMAP-Rule" id="MF_00378"/>
    </source>
</evidence>
<dbReference type="InterPro" id="IPR020579">
    <property type="entry name" value="Exonuc_VII_lsu_C"/>
</dbReference>
<evidence type="ECO:0000256" key="1">
    <source>
        <dbReference type="ARBA" id="ARBA00022490"/>
    </source>
</evidence>
<evidence type="ECO:0000313" key="9">
    <source>
        <dbReference type="EMBL" id="UYM06242.1"/>
    </source>
</evidence>
<dbReference type="CDD" id="cd04489">
    <property type="entry name" value="ExoVII_LU_OBF"/>
    <property type="match status" value="1"/>
</dbReference>
<gene>
    <name evidence="5 9" type="primary">xseA</name>
    <name evidence="9" type="ORF">L0C25_03960</name>
</gene>
<dbReference type="GO" id="GO:0005737">
    <property type="term" value="C:cytoplasm"/>
    <property type="evidence" value="ECO:0007669"/>
    <property type="project" value="UniProtKB-SubCell"/>
</dbReference>
<name>A0AA46TJY4_9ACTN</name>
<evidence type="ECO:0000256" key="4">
    <source>
        <dbReference type="ARBA" id="ARBA00022839"/>
    </source>
</evidence>
<dbReference type="InterPro" id="IPR003753">
    <property type="entry name" value="Exonuc_VII_L"/>
</dbReference>
<evidence type="ECO:0000259" key="8">
    <source>
        <dbReference type="Pfam" id="PF13742"/>
    </source>
</evidence>
<feature type="domain" description="OB-fold nucleic acid binding" evidence="8">
    <location>
        <begin position="16"/>
        <end position="103"/>
    </location>
</feature>
<dbReference type="NCBIfam" id="TIGR00237">
    <property type="entry name" value="xseA"/>
    <property type="match status" value="1"/>
</dbReference>
<dbReference type="GO" id="GO:0003676">
    <property type="term" value="F:nucleic acid binding"/>
    <property type="evidence" value="ECO:0007669"/>
    <property type="project" value="InterPro"/>
</dbReference>
<dbReference type="GO" id="GO:0006308">
    <property type="term" value="P:DNA catabolic process"/>
    <property type="evidence" value="ECO:0007669"/>
    <property type="project" value="UniProtKB-UniRule"/>
</dbReference>
<dbReference type="EC" id="3.1.11.6" evidence="5"/>
<evidence type="ECO:0000256" key="3">
    <source>
        <dbReference type="ARBA" id="ARBA00022801"/>
    </source>
</evidence>
<evidence type="ECO:0000259" key="7">
    <source>
        <dbReference type="Pfam" id="PF02601"/>
    </source>
</evidence>
<feature type="domain" description="Exonuclease VII large subunit C-terminal" evidence="7">
    <location>
        <begin position="127"/>
        <end position="343"/>
    </location>
</feature>
<keyword evidence="4 5" id="KW-0269">Exonuclease</keyword>
<comment type="subcellular location">
    <subcellularLocation>
        <location evidence="5 6">Cytoplasm</location>
    </subcellularLocation>
</comment>
<dbReference type="Pfam" id="PF13742">
    <property type="entry name" value="tRNA_anti_2"/>
    <property type="match status" value="1"/>
</dbReference>
<dbReference type="KEGG" id="sgrg:L0C25_03960"/>
<organism evidence="9 10">
    <name type="scientific">Solicola gregarius</name>
    <dbReference type="NCBI Taxonomy" id="2908642"/>
    <lineage>
        <taxon>Bacteria</taxon>
        <taxon>Bacillati</taxon>
        <taxon>Actinomycetota</taxon>
        <taxon>Actinomycetes</taxon>
        <taxon>Propionibacteriales</taxon>
        <taxon>Nocardioidaceae</taxon>
        <taxon>Solicola</taxon>
    </lineage>
</organism>
<dbReference type="EMBL" id="CP094970">
    <property type="protein sequence ID" value="UYM06242.1"/>
    <property type="molecule type" value="Genomic_DNA"/>
</dbReference>
<dbReference type="Pfam" id="PF02601">
    <property type="entry name" value="Exonuc_VII_L"/>
    <property type="match status" value="1"/>
</dbReference>
<keyword evidence="3 5" id="KW-0378">Hydrolase</keyword>
<keyword evidence="10" id="KW-1185">Reference proteome</keyword>
<comment type="subunit">
    <text evidence="5">Heterooligomer composed of large and small subunits.</text>
</comment>
<dbReference type="PANTHER" id="PTHR30008">
    <property type="entry name" value="EXODEOXYRIBONUCLEASE 7 LARGE SUBUNIT"/>
    <property type="match status" value="1"/>
</dbReference>
<evidence type="ECO:0000256" key="6">
    <source>
        <dbReference type="RuleBase" id="RU004355"/>
    </source>
</evidence>